<keyword evidence="1" id="KW-0472">Membrane</keyword>
<feature type="transmembrane region" description="Helical" evidence="1">
    <location>
        <begin position="32"/>
        <end position="52"/>
    </location>
</feature>
<keyword evidence="3" id="KW-1185">Reference proteome</keyword>
<dbReference type="AlphaFoldDB" id="A0A2P7V730"/>
<dbReference type="RefSeq" id="WP_106839284.1">
    <property type="nucleotide sequence ID" value="NZ_JARMEZ010000052.1"/>
</dbReference>
<gene>
    <name evidence="2" type="ORF">C7R93_13375</name>
</gene>
<dbReference type="EMBL" id="PXZM01000022">
    <property type="protein sequence ID" value="PSJ95011.1"/>
    <property type="molecule type" value="Genomic_DNA"/>
</dbReference>
<comment type="caution">
    <text evidence="2">The sequence shown here is derived from an EMBL/GenBank/DDBJ whole genome shotgun (WGS) entry which is preliminary data.</text>
</comment>
<sequence>MGSTAQLLFNLIFGIAILGFASIKLGAKKHYVLLAIGAIATPIVLNYGLFTWSAPGVVGDANSWLGFLANYSGGILGGLIAYIVAKIQIDAQKTAIKKEEFSTQLPTLVKIKMELEKFNLVIQKVKSDGFTKDKFEIYSYYFTPIEKMDEGNWSSLDLLVNTKLLATVLILKNKYSLFIDALSYDLNVSYVIIEDAKLNKEKLEQLKIEKGTLSKEEELEIKRFNGIFNRYRWENIQMKQLKAGFWDELFHGDLEEKIEECLEEINELINQIEKDE</sequence>
<keyword evidence="1" id="KW-1133">Transmembrane helix</keyword>
<evidence type="ECO:0000256" key="1">
    <source>
        <dbReference type="SAM" id="Phobius"/>
    </source>
</evidence>
<feature type="transmembrane region" description="Helical" evidence="1">
    <location>
        <begin position="64"/>
        <end position="85"/>
    </location>
</feature>
<organism evidence="2 3">
    <name type="scientific">Brevibacillus fortis</name>
    <dbReference type="NCBI Taxonomy" id="2126352"/>
    <lineage>
        <taxon>Bacteria</taxon>
        <taxon>Bacillati</taxon>
        <taxon>Bacillota</taxon>
        <taxon>Bacilli</taxon>
        <taxon>Bacillales</taxon>
        <taxon>Paenibacillaceae</taxon>
        <taxon>Brevibacillus</taxon>
    </lineage>
</organism>
<reference evidence="2 3" key="1">
    <citation type="submission" date="2018-03" db="EMBL/GenBank/DDBJ databases">
        <title>Brevisbacillus phylogenomics.</title>
        <authorList>
            <person name="Dunlap C."/>
        </authorList>
    </citation>
    <scope>NUCLEOTIDE SEQUENCE [LARGE SCALE GENOMIC DNA]</scope>
    <source>
        <strain evidence="2 3">NRRL NRS-1210</strain>
    </source>
</reference>
<evidence type="ECO:0000313" key="2">
    <source>
        <dbReference type="EMBL" id="PSJ95011.1"/>
    </source>
</evidence>
<protein>
    <submittedName>
        <fullName evidence="2">Uncharacterized protein</fullName>
    </submittedName>
</protein>
<evidence type="ECO:0000313" key="3">
    <source>
        <dbReference type="Proteomes" id="UP000240419"/>
    </source>
</evidence>
<keyword evidence="1" id="KW-0812">Transmembrane</keyword>
<feature type="transmembrane region" description="Helical" evidence="1">
    <location>
        <begin position="6"/>
        <end position="25"/>
    </location>
</feature>
<accession>A0A2P7V730</accession>
<proteinExistence type="predicted"/>
<dbReference type="OrthoDB" id="2624582at2"/>
<name>A0A2P7V730_9BACL</name>
<dbReference type="Proteomes" id="UP000240419">
    <property type="component" value="Unassembled WGS sequence"/>
</dbReference>